<dbReference type="Proteomes" id="UP000198748">
    <property type="component" value="Unassembled WGS sequence"/>
</dbReference>
<evidence type="ECO:0000313" key="2">
    <source>
        <dbReference type="Proteomes" id="UP000198748"/>
    </source>
</evidence>
<dbReference type="STRING" id="659014.SAMN04487996_109297"/>
<proteinExistence type="predicted"/>
<dbReference type="RefSeq" id="WP_090152281.1">
    <property type="nucleotide sequence ID" value="NZ_FNAN01000009.1"/>
</dbReference>
<reference evidence="2" key="1">
    <citation type="submission" date="2016-10" db="EMBL/GenBank/DDBJ databases">
        <authorList>
            <person name="Varghese N."/>
            <person name="Submissions S."/>
        </authorList>
    </citation>
    <scope>NUCLEOTIDE SEQUENCE [LARGE SCALE GENOMIC DNA]</scope>
    <source>
        <strain evidence="2">DSM 25329</strain>
    </source>
</reference>
<organism evidence="1 2">
    <name type="scientific">Dyadobacter soli</name>
    <dbReference type="NCBI Taxonomy" id="659014"/>
    <lineage>
        <taxon>Bacteria</taxon>
        <taxon>Pseudomonadati</taxon>
        <taxon>Bacteroidota</taxon>
        <taxon>Cytophagia</taxon>
        <taxon>Cytophagales</taxon>
        <taxon>Spirosomataceae</taxon>
        <taxon>Dyadobacter</taxon>
    </lineage>
</organism>
<protein>
    <submittedName>
        <fullName evidence="1">Uncharacterized protein</fullName>
    </submittedName>
</protein>
<sequence length="260" mass="29788">MDNHFGIQAHLLECGIIGFEPILAQIHKDFGKDDPEIGDWPSVLLATTVLTTAVSLLKLLPPSEPDRHAIDRRSIATIIRNIVDTHDVIDQFCHDDGSETFHLNRDILGYYLANRKMLISERLEMQEGQSLTSIKEYYWSRIKGSNLDKTAINKLKNGETIFYESRHQRIQKICGDQTNLVQGILADLSTYVHSIPPGLWFNSLDESFGDNTQNRNIVAVWLRVGNFYFAKSIEILISELPMQINEELRKFLDNNKKVFD</sequence>
<accession>A0A1G7JI33</accession>
<dbReference type="EMBL" id="FNAN01000009">
    <property type="protein sequence ID" value="SDF24525.1"/>
    <property type="molecule type" value="Genomic_DNA"/>
</dbReference>
<dbReference type="OrthoDB" id="7055194at2"/>
<name>A0A1G7JI33_9BACT</name>
<keyword evidence="2" id="KW-1185">Reference proteome</keyword>
<dbReference type="AlphaFoldDB" id="A0A1G7JI33"/>
<evidence type="ECO:0000313" key="1">
    <source>
        <dbReference type="EMBL" id="SDF24525.1"/>
    </source>
</evidence>
<gene>
    <name evidence="1" type="ORF">SAMN04487996_109297</name>
</gene>